<evidence type="ECO:0000256" key="1">
    <source>
        <dbReference type="SAM" id="Phobius"/>
    </source>
</evidence>
<dbReference type="EMBL" id="JBHMCA010000014">
    <property type="protein sequence ID" value="MFB9442311.1"/>
    <property type="molecule type" value="Genomic_DNA"/>
</dbReference>
<keyword evidence="1" id="KW-0812">Transmembrane</keyword>
<dbReference type="PANTHER" id="PTHR46832:SF1">
    <property type="entry name" value="5'-METHYLTHIOADENOSINE_S-ADENOSYLHOMOCYSTEINE NUCLEOSIDASE"/>
    <property type="match status" value="1"/>
</dbReference>
<dbReference type="PANTHER" id="PTHR46832">
    <property type="entry name" value="5'-METHYLTHIOADENOSINE/S-ADENOSYLHOMOCYSTEINE NUCLEOSIDASE"/>
    <property type="match status" value="1"/>
</dbReference>
<dbReference type="Proteomes" id="UP001589608">
    <property type="component" value="Unassembled WGS sequence"/>
</dbReference>
<name>A0ABV5M0F9_9ACTN</name>
<feature type="transmembrane region" description="Helical" evidence="1">
    <location>
        <begin position="116"/>
        <end position="149"/>
    </location>
</feature>
<feature type="transmembrane region" description="Helical" evidence="1">
    <location>
        <begin position="91"/>
        <end position="110"/>
    </location>
</feature>
<evidence type="ECO:0000313" key="3">
    <source>
        <dbReference type="EMBL" id="MFB9442311.1"/>
    </source>
</evidence>
<dbReference type="InterPro" id="IPR035994">
    <property type="entry name" value="Nucleoside_phosphorylase_sf"/>
</dbReference>
<dbReference type="SUPFAM" id="SSF53167">
    <property type="entry name" value="Purine and uridine phosphorylases"/>
    <property type="match status" value="1"/>
</dbReference>
<proteinExistence type="predicted"/>
<dbReference type="Pfam" id="PF01048">
    <property type="entry name" value="PNP_UDP_1"/>
    <property type="match status" value="1"/>
</dbReference>
<keyword evidence="4" id="KW-1185">Reference proteome</keyword>
<feature type="transmembrane region" description="Helical" evidence="1">
    <location>
        <begin position="337"/>
        <end position="358"/>
    </location>
</feature>
<accession>A0ABV5M0F9</accession>
<feature type="transmembrane region" description="Helical" evidence="1">
    <location>
        <begin position="268"/>
        <end position="286"/>
    </location>
</feature>
<evidence type="ECO:0000259" key="2">
    <source>
        <dbReference type="Pfam" id="PF01048"/>
    </source>
</evidence>
<dbReference type="Gene3D" id="3.40.50.1580">
    <property type="entry name" value="Nucleoside phosphorylase domain"/>
    <property type="match status" value="1"/>
</dbReference>
<comment type="caution">
    <text evidence="3">The sequence shown here is derived from an EMBL/GenBank/DDBJ whole genome shotgun (WGS) entry which is preliminary data.</text>
</comment>
<evidence type="ECO:0000313" key="4">
    <source>
        <dbReference type="Proteomes" id="UP001589608"/>
    </source>
</evidence>
<reference evidence="3 4" key="1">
    <citation type="submission" date="2024-09" db="EMBL/GenBank/DDBJ databases">
        <authorList>
            <person name="Sun Q."/>
            <person name="Mori K."/>
        </authorList>
    </citation>
    <scope>NUCLEOTIDE SEQUENCE [LARGE SCALE GENOMIC DNA]</scope>
    <source>
        <strain evidence="3 4">JCM 3307</strain>
    </source>
</reference>
<dbReference type="InterPro" id="IPR000845">
    <property type="entry name" value="Nucleoside_phosphorylase_d"/>
</dbReference>
<keyword evidence="1" id="KW-0472">Membrane</keyword>
<gene>
    <name evidence="3" type="ORF">ACFFTR_04320</name>
</gene>
<organism evidence="3 4">
    <name type="scientific">Dactylosporangium vinaceum</name>
    <dbReference type="NCBI Taxonomy" id="53362"/>
    <lineage>
        <taxon>Bacteria</taxon>
        <taxon>Bacillati</taxon>
        <taxon>Actinomycetota</taxon>
        <taxon>Actinomycetes</taxon>
        <taxon>Micromonosporales</taxon>
        <taxon>Micromonosporaceae</taxon>
        <taxon>Dactylosporangium</taxon>
    </lineage>
</organism>
<feature type="domain" description="Nucleoside phosphorylase" evidence="2">
    <location>
        <begin position="423"/>
        <end position="614"/>
    </location>
</feature>
<protein>
    <recommendedName>
        <fullName evidence="2">Nucleoside phosphorylase domain-containing protein</fullName>
    </recommendedName>
</protein>
<keyword evidence="1" id="KW-1133">Transmembrane helix</keyword>
<dbReference type="RefSeq" id="WP_223101070.1">
    <property type="nucleotide sequence ID" value="NZ_CP061913.1"/>
</dbReference>
<sequence>MAVTFAQCRRAAASVRSAGLGAQADRLLRPAGVLAVFRSRAPLSVVLYAAGREGRLAWRDEESFAVLEPPPNWRRPAGGRLLRLVDRRWDLLWFGGPPVAALTVAVALIPLTASRLAVLLLAVGAMLYVTVLMVCSVLMMLVWVAAWLLRPNRSRADPPANTWSMPLVHHLAQRGGAELVQLACDRLVRLVTAEVRNALPGLGAVATDVPVAETLRCHLQAATTAPIRALLADWPRRLPHQRSGSDAVVLLPTADAGREEPRQVIDSGAFFFWYVIGCAVVLLINADFVAELERNACAPNRCSGRPATYESAVRWLSERLLLGNPADLSPATGKAWLLGWLTSIMALMAVLVFVTAIVQRTRLALRDRRQFANDVKEWGAMNRLLVMVVNDAERNAVLDAVYAVKKKRPLREYYDGYPVLNLGEVSQVQILFAQTEQGVVSAASAGPVPGRLIRALQPDYVIMVGVCFGLQPDEQSIGDILVPTQLRLIAQRRVHDDAEGHMIETQRSPNPEPTPDLLAACRLATFDWHGAPVHFGPMISDSTLVDSPMLVQWLKATHPEAIGGEMEAAGLYANATPVGTRWIVIKAICDWGMNKDSAAQPLAARNAAGFLVHLAATQAFDTPRSNRAGRA</sequence>